<dbReference type="AlphaFoldDB" id="A0AAD3SYR1"/>
<comment type="caution">
    <text evidence="1">The sequence shown here is derived from an EMBL/GenBank/DDBJ whole genome shotgun (WGS) entry which is preliminary data.</text>
</comment>
<proteinExistence type="predicted"/>
<dbReference type="EMBL" id="BSYO01000021">
    <property type="protein sequence ID" value="GMH19689.1"/>
    <property type="molecule type" value="Genomic_DNA"/>
</dbReference>
<accession>A0AAD3SYR1</accession>
<gene>
    <name evidence="1" type="ORF">Nepgr_021530</name>
</gene>
<protein>
    <submittedName>
        <fullName evidence="1">Uncharacterized protein</fullName>
    </submittedName>
</protein>
<organism evidence="1 2">
    <name type="scientific">Nepenthes gracilis</name>
    <name type="common">Slender pitcher plant</name>
    <dbReference type="NCBI Taxonomy" id="150966"/>
    <lineage>
        <taxon>Eukaryota</taxon>
        <taxon>Viridiplantae</taxon>
        <taxon>Streptophyta</taxon>
        <taxon>Embryophyta</taxon>
        <taxon>Tracheophyta</taxon>
        <taxon>Spermatophyta</taxon>
        <taxon>Magnoliopsida</taxon>
        <taxon>eudicotyledons</taxon>
        <taxon>Gunneridae</taxon>
        <taxon>Pentapetalae</taxon>
        <taxon>Caryophyllales</taxon>
        <taxon>Nepenthaceae</taxon>
        <taxon>Nepenthes</taxon>
    </lineage>
</organism>
<dbReference type="Proteomes" id="UP001279734">
    <property type="component" value="Unassembled WGS sequence"/>
</dbReference>
<evidence type="ECO:0000313" key="2">
    <source>
        <dbReference type="Proteomes" id="UP001279734"/>
    </source>
</evidence>
<sequence>MLDDTELYVSGDERRGVLGSSRTTQQRAFGVPLEGPWGSVWSEVTRWRNWSRVSSQSGGLISWVFWKLCWEIFAALHLLHSVKYEFKFELPFSPNRTHLLVTPRQWGKPVGRRGSREFPVDVTPEFSIEEMISSCGRGNTVSALWSLSFGRQSSPITNRFGIELRRTTTGSNPSLVAVASSKLEEERVGELGV</sequence>
<reference evidence="1" key="1">
    <citation type="submission" date="2023-05" db="EMBL/GenBank/DDBJ databases">
        <title>Nepenthes gracilis genome sequencing.</title>
        <authorList>
            <person name="Fukushima K."/>
        </authorList>
    </citation>
    <scope>NUCLEOTIDE SEQUENCE</scope>
    <source>
        <strain evidence="1">SING2019-196</strain>
    </source>
</reference>
<keyword evidence="2" id="KW-1185">Reference proteome</keyword>
<evidence type="ECO:0000313" key="1">
    <source>
        <dbReference type="EMBL" id="GMH19689.1"/>
    </source>
</evidence>
<name>A0AAD3SYR1_NEPGR</name>